<dbReference type="OrthoDB" id="288590at2759"/>
<comment type="similarity">
    <text evidence="3">Belongs to the iron/ascorbate-dependent oxidoreductase family.</text>
</comment>
<protein>
    <submittedName>
        <fullName evidence="5">Oxoglutarate/iron-dependent dioxygenase</fullName>
    </submittedName>
</protein>
<dbReference type="GO" id="GO:0051213">
    <property type="term" value="F:dioxygenase activity"/>
    <property type="evidence" value="ECO:0007669"/>
    <property type="project" value="UniProtKB-KW"/>
</dbReference>
<dbReference type="InterPro" id="IPR027443">
    <property type="entry name" value="IPNS-like_sf"/>
</dbReference>
<keyword evidence="6" id="KW-1185">Reference proteome</keyword>
<keyword evidence="2 3" id="KW-0408">Iron</keyword>
<keyword evidence="5" id="KW-0223">Dioxygenase</keyword>
<dbReference type="PROSITE" id="PS51471">
    <property type="entry name" value="FE2OG_OXY"/>
    <property type="match status" value="1"/>
</dbReference>
<organism evidence="5 6">
    <name type="scientific">Artemisia annua</name>
    <name type="common">Sweet wormwood</name>
    <dbReference type="NCBI Taxonomy" id="35608"/>
    <lineage>
        <taxon>Eukaryota</taxon>
        <taxon>Viridiplantae</taxon>
        <taxon>Streptophyta</taxon>
        <taxon>Embryophyta</taxon>
        <taxon>Tracheophyta</taxon>
        <taxon>Spermatophyta</taxon>
        <taxon>Magnoliopsida</taxon>
        <taxon>eudicotyledons</taxon>
        <taxon>Gunneridae</taxon>
        <taxon>Pentapetalae</taxon>
        <taxon>asterids</taxon>
        <taxon>campanulids</taxon>
        <taxon>Asterales</taxon>
        <taxon>Asteraceae</taxon>
        <taxon>Asteroideae</taxon>
        <taxon>Anthemideae</taxon>
        <taxon>Artemisiinae</taxon>
        <taxon>Artemisia</taxon>
    </lineage>
</organism>
<reference evidence="5 6" key="1">
    <citation type="journal article" date="2018" name="Mol. Plant">
        <title>The genome of Artemisia annua provides insight into the evolution of Asteraceae family and artemisinin biosynthesis.</title>
        <authorList>
            <person name="Shen Q."/>
            <person name="Zhang L."/>
            <person name="Liao Z."/>
            <person name="Wang S."/>
            <person name="Yan T."/>
            <person name="Shi P."/>
            <person name="Liu M."/>
            <person name="Fu X."/>
            <person name="Pan Q."/>
            <person name="Wang Y."/>
            <person name="Lv Z."/>
            <person name="Lu X."/>
            <person name="Zhang F."/>
            <person name="Jiang W."/>
            <person name="Ma Y."/>
            <person name="Chen M."/>
            <person name="Hao X."/>
            <person name="Li L."/>
            <person name="Tang Y."/>
            <person name="Lv G."/>
            <person name="Zhou Y."/>
            <person name="Sun X."/>
            <person name="Brodelius P.E."/>
            <person name="Rose J.K.C."/>
            <person name="Tang K."/>
        </authorList>
    </citation>
    <scope>NUCLEOTIDE SEQUENCE [LARGE SCALE GENOMIC DNA]</scope>
    <source>
        <strain evidence="6">cv. Huhao1</strain>
        <tissue evidence="5">Leaf</tissue>
    </source>
</reference>
<evidence type="ECO:0000313" key="6">
    <source>
        <dbReference type="Proteomes" id="UP000245207"/>
    </source>
</evidence>
<feature type="domain" description="Fe2OG dioxygenase" evidence="4">
    <location>
        <begin position="61"/>
        <end position="164"/>
    </location>
</feature>
<evidence type="ECO:0000256" key="3">
    <source>
        <dbReference type="RuleBase" id="RU003682"/>
    </source>
</evidence>
<name>A0A2U1PJL3_ARTAN</name>
<gene>
    <name evidence="5" type="ORF">CTI12_AA144260</name>
</gene>
<dbReference type="EMBL" id="PKPP01001069">
    <property type="protein sequence ID" value="PWA85944.1"/>
    <property type="molecule type" value="Genomic_DNA"/>
</dbReference>
<dbReference type="PANTHER" id="PTHR47991">
    <property type="entry name" value="OXOGLUTARATE/IRON-DEPENDENT DIOXYGENASE"/>
    <property type="match status" value="1"/>
</dbReference>
<dbReference type="InterPro" id="IPR005123">
    <property type="entry name" value="Oxoglu/Fe-dep_dioxygenase_dom"/>
</dbReference>
<dbReference type="STRING" id="35608.A0A2U1PJL3"/>
<accession>A0A2U1PJL3</accession>
<evidence type="ECO:0000256" key="2">
    <source>
        <dbReference type="ARBA" id="ARBA00023004"/>
    </source>
</evidence>
<dbReference type="InterPro" id="IPR044861">
    <property type="entry name" value="IPNS-like_FE2OG_OXY"/>
</dbReference>
<dbReference type="InterPro" id="IPR050295">
    <property type="entry name" value="Plant_2OG-oxidoreductases"/>
</dbReference>
<dbReference type="AlphaFoldDB" id="A0A2U1PJL3"/>
<sequence>MIVVGQVWLSPMEPAWKMVPEMCRKALADWDKAITGLVEELMSILCEGLGIKRDKLKEWSCLEGRLSISHYYPQCPQPELTVGLTAHTDPTVLTVLVQNEIGGLLQVKCGEQWVEVEPVPGAIVVNIGDLLQMMSNYIYRSVEHRVLANNVEGARVSVAHLFNPSNREKLFGPFPELISAEKPAVYHEFLHEDFMRRFLSKEIVGKSKIDFYRINNTKDE</sequence>
<dbReference type="Gene3D" id="2.60.120.330">
    <property type="entry name" value="B-lactam Antibiotic, Isopenicillin N Synthase, Chain"/>
    <property type="match status" value="1"/>
</dbReference>
<keyword evidence="3" id="KW-0560">Oxidoreductase</keyword>
<evidence type="ECO:0000256" key="1">
    <source>
        <dbReference type="ARBA" id="ARBA00022723"/>
    </source>
</evidence>
<dbReference type="GO" id="GO:0046872">
    <property type="term" value="F:metal ion binding"/>
    <property type="evidence" value="ECO:0007669"/>
    <property type="project" value="UniProtKB-KW"/>
</dbReference>
<evidence type="ECO:0000313" key="5">
    <source>
        <dbReference type="EMBL" id="PWA85944.1"/>
    </source>
</evidence>
<proteinExistence type="inferred from homology"/>
<dbReference type="Pfam" id="PF03171">
    <property type="entry name" value="2OG-FeII_Oxy"/>
    <property type="match status" value="1"/>
</dbReference>
<dbReference type="Proteomes" id="UP000245207">
    <property type="component" value="Unassembled WGS sequence"/>
</dbReference>
<evidence type="ECO:0000259" key="4">
    <source>
        <dbReference type="PROSITE" id="PS51471"/>
    </source>
</evidence>
<dbReference type="SUPFAM" id="SSF51197">
    <property type="entry name" value="Clavaminate synthase-like"/>
    <property type="match status" value="1"/>
</dbReference>
<comment type="caution">
    <text evidence="5">The sequence shown here is derived from an EMBL/GenBank/DDBJ whole genome shotgun (WGS) entry which is preliminary data.</text>
</comment>
<keyword evidence="1 3" id="KW-0479">Metal-binding</keyword>